<gene>
    <name evidence="1" type="ORF">ACFO4L_02670</name>
</gene>
<comment type="caution">
    <text evidence="1">The sequence shown here is derived from an EMBL/GenBank/DDBJ whole genome shotgun (WGS) entry which is preliminary data.</text>
</comment>
<dbReference type="Proteomes" id="UP001595896">
    <property type="component" value="Unassembled WGS sequence"/>
</dbReference>
<dbReference type="RefSeq" id="WP_377908100.1">
    <property type="nucleotide sequence ID" value="NZ_JBHSGK010000003.1"/>
</dbReference>
<reference evidence="2" key="1">
    <citation type="journal article" date="2019" name="Int. J. Syst. Evol. Microbiol.">
        <title>The Global Catalogue of Microorganisms (GCM) 10K type strain sequencing project: providing services to taxonomists for standard genome sequencing and annotation.</title>
        <authorList>
            <consortium name="The Broad Institute Genomics Platform"/>
            <consortium name="The Broad Institute Genome Sequencing Center for Infectious Disease"/>
            <person name="Wu L."/>
            <person name="Ma J."/>
        </authorList>
    </citation>
    <scope>NUCLEOTIDE SEQUENCE [LARGE SCALE GENOMIC DNA]</scope>
    <source>
        <strain evidence="2">JCM 12165</strain>
    </source>
</reference>
<organism evidence="1 2">
    <name type="scientific">Bacillus daqingensis</name>
    <dbReference type="NCBI Taxonomy" id="872396"/>
    <lineage>
        <taxon>Bacteria</taxon>
        <taxon>Bacillati</taxon>
        <taxon>Bacillota</taxon>
        <taxon>Bacilli</taxon>
        <taxon>Bacillales</taxon>
        <taxon>Bacillaceae</taxon>
        <taxon>Bacillus</taxon>
    </lineage>
</organism>
<proteinExistence type="predicted"/>
<evidence type="ECO:0000313" key="1">
    <source>
        <dbReference type="EMBL" id="MFC4735478.1"/>
    </source>
</evidence>
<dbReference type="EMBL" id="JBHSGK010000003">
    <property type="protein sequence ID" value="MFC4735478.1"/>
    <property type="molecule type" value="Genomic_DNA"/>
</dbReference>
<protein>
    <submittedName>
        <fullName evidence="1">Peptidyl-prolyl cis-trans isomerase</fullName>
    </submittedName>
</protein>
<name>A0ABV9NPZ3_9BACI</name>
<evidence type="ECO:0000313" key="2">
    <source>
        <dbReference type="Proteomes" id="UP001595896"/>
    </source>
</evidence>
<keyword evidence="1" id="KW-0413">Isomerase</keyword>
<accession>A0ABV9NPZ3</accession>
<keyword evidence="2" id="KW-1185">Reference proteome</keyword>
<dbReference type="GO" id="GO:0016853">
    <property type="term" value="F:isomerase activity"/>
    <property type="evidence" value="ECO:0007669"/>
    <property type="project" value="UniProtKB-KW"/>
</dbReference>
<sequence>MAEMLVKIVGNVKHPVMLDPGTWIFDERRIDMEKAFDQAVEQDSSESYAALGKAFDRQRTEGAVPQQQTNKITVSKKDMKEKSFGIRLRPFLQNSSPHDEAESVRLIRSSGDEVHLTLTEASNGILQFSHKGSPLTEDGPVHFFFSDGSNREKPITGIERIEVM</sequence>